<evidence type="ECO:0000313" key="2">
    <source>
        <dbReference type="EMBL" id="GJN33635.1"/>
    </source>
</evidence>
<gene>
    <name evidence="2" type="primary">gb22256</name>
    <name evidence="2" type="ORF">PR202_gb22256</name>
</gene>
<dbReference type="AlphaFoldDB" id="A0AAV5FFA4"/>
<name>A0AAV5FFA4_ELECO</name>
<dbReference type="Proteomes" id="UP001054889">
    <property type="component" value="Unassembled WGS sequence"/>
</dbReference>
<evidence type="ECO:0000313" key="3">
    <source>
        <dbReference type="Proteomes" id="UP001054889"/>
    </source>
</evidence>
<accession>A0AAV5FFA4</accession>
<feature type="compositionally biased region" description="Basic residues" evidence="1">
    <location>
        <begin position="11"/>
        <end position="22"/>
    </location>
</feature>
<proteinExistence type="predicted"/>
<evidence type="ECO:0000256" key="1">
    <source>
        <dbReference type="SAM" id="MobiDB-lite"/>
    </source>
</evidence>
<reference evidence="2" key="1">
    <citation type="journal article" date="2018" name="DNA Res.">
        <title>Multiple hybrid de novo genome assembly of finger millet, an orphan allotetraploid crop.</title>
        <authorList>
            <person name="Hatakeyama M."/>
            <person name="Aluri S."/>
            <person name="Balachadran M.T."/>
            <person name="Sivarajan S.R."/>
            <person name="Patrignani A."/>
            <person name="Gruter S."/>
            <person name="Poveda L."/>
            <person name="Shimizu-Inatsugi R."/>
            <person name="Baeten J."/>
            <person name="Francoijs K.J."/>
            <person name="Nataraja K.N."/>
            <person name="Reddy Y.A.N."/>
            <person name="Phadnis S."/>
            <person name="Ravikumar R.L."/>
            <person name="Schlapbach R."/>
            <person name="Sreeman S.M."/>
            <person name="Shimizu K.K."/>
        </authorList>
    </citation>
    <scope>NUCLEOTIDE SEQUENCE</scope>
</reference>
<feature type="region of interest" description="Disordered" evidence="1">
    <location>
        <begin position="1"/>
        <end position="53"/>
    </location>
</feature>
<organism evidence="2 3">
    <name type="scientific">Eleusine coracana subsp. coracana</name>
    <dbReference type="NCBI Taxonomy" id="191504"/>
    <lineage>
        <taxon>Eukaryota</taxon>
        <taxon>Viridiplantae</taxon>
        <taxon>Streptophyta</taxon>
        <taxon>Embryophyta</taxon>
        <taxon>Tracheophyta</taxon>
        <taxon>Spermatophyta</taxon>
        <taxon>Magnoliopsida</taxon>
        <taxon>Liliopsida</taxon>
        <taxon>Poales</taxon>
        <taxon>Poaceae</taxon>
        <taxon>PACMAD clade</taxon>
        <taxon>Chloridoideae</taxon>
        <taxon>Cynodonteae</taxon>
        <taxon>Eleusininae</taxon>
        <taxon>Eleusine</taxon>
    </lineage>
</organism>
<comment type="caution">
    <text evidence="2">The sequence shown here is derived from an EMBL/GenBank/DDBJ whole genome shotgun (WGS) entry which is preliminary data.</text>
</comment>
<sequence>MAQEGWNNDGRKRRRVKMGTGRRHGDAEPRGRIRDGPFPQAEPEDGARVSAAAAPPHPGLLLVYGTTDLRTVALDASRDHADLRLC</sequence>
<keyword evidence="3" id="KW-1185">Reference proteome</keyword>
<protein>
    <submittedName>
        <fullName evidence="2">Uncharacterized protein</fullName>
    </submittedName>
</protein>
<dbReference type="EMBL" id="BQKI01000085">
    <property type="protein sequence ID" value="GJN33635.1"/>
    <property type="molecule type" value="Genomic_DNA"/>
</dbReference>
<reference evidence="2" key="2">
    <citation type="submission" date="2021-12" db="EMBL/GenBank/DDBJ databases">
        <title>Resequencing data analysis of finger millet.</title>
        <authorList>
            <person name="Hatakeyama M."/>
            <person name="Aluri S."/>
            <person name="Balachadran M.T."/>
            <person name="Sivarajan S.R."/>
            <person name="Poveda L."/>
            <person name="Shimizu-Inatsugi R."/>
            <person name="Schlapbach R."/>
            <person name="Sreeman S.M."/>
            <person name="Shimizu K.K."/>
        </authorList>
    </citation>
    <scope>NUCLEOTIDE SEQUENCE</scope>
</reference>
<feature type="compositionally biased region" description="Basic and acidic residues" evidence="1">
    <location>
        <begin position="23"/>
        <end position="35"/>
    </location>
</feature>